<dbReference type="EMBL" id="MPTO01000002">
    <property type="protein sequence ID" value="OME24053.1"/>
    <property type="molecule type" value="Genomic_DNA"/>
</dbReference>
<feature type="region of interest" description="Disordered" evidence="1">
    <location>
        <begin position="82"/>
        <end position="101"/>
    </location>
</feature>
<organism evidence="2 3">
    <name type="scientific">Paenibacillus odorifer</name>
    <dbReference type="NCBI Taxonomy" id="189426"/>
    <lineage>
        <taxon>Bacteria</taxon>
        <taxon>Bacillati</taxon>
        <taxon>Bacillota</taxon>
        <taxon>Bacilli</taxon>
        <taxon>Bacillales</taxon>
        <taxon>Paenibacillaceae</taxon>
        <taxon>Paenibacillus</taxon>
    </lineage>
</organism>
<gene>
    <name evidence="2" type="ORF">BSK47_02245</name>
</gene>
<accession>A0AB36JL89</accession>
<reference evidence="2 3" key="1">
    <citation type="submission" date="2016-10" db="EMBL/GenBank/DDBJ databases">
        <title>Paenibacillus species isolates.</title>
        <authorList>
            <person name="Beno S.M."/>
        </authorList>
    </citation>
    <scope>NUCLEOTIDE SEQUENCE [LARGE SCALE GENOMIC DNA]</scope>
    <source>
        <strain evidence="2 3">FSL H7-0918</strain>
    </source>
</reference>
<protein>
    <submittedName>
        <fullName evidence="2">Uncharacterized protein</fullName>
    </submittedName>
</protein>
<sequence>MVTTEITRSILYPLVFKVNLSFQMSTQQFLVKGKMLAGVPLLLKVFELYGLLQAGNLSRNNRRKLEPVLDFLIQSKTVLLEKNGGLEPGDPVDPRTPTYGD</sequence>
<dbReference type="AlphaFoldDB" id="A0AB36JL89"/>
<name>A0AB36JL89_9BACL</name>
<evidence type="ECO:0000313" key="2">
    <source>
        <dbReference type="EMBL" id="OME24053.1"/>
    </source>
</evidence>
<evidence type="ECO:0000256" key="1">
    <source>
        <dbReference type="SAM" id="MobiDB-lite"/>
    </source>
</evidence>
<evidence type="ECO:0000313" key="3">
    <source>
        <dbReference type="Proteomes" id="UP000187323"/>
    </source>
</evidence>
<proteinExistence type="predicted"/>
<comment type="caution">
    <text evidence="2">The sequence shown here is derived from an EMBL/GenBank/DDBJ whole genome shotgun (WGS) entry which is preliminary data.</text>
</comment>
<dbReference type="Proteomes" id="UP000187323">
    <property type="component" value="Unassembled WGS sequence"/>
</dbReference>